<evidence type="ECO:0000256" key="1">
    <source>
        <dbReference type="ARBA" id="ARBA00004651"/>
    </source>
</evidence>
<feature type="transmembrane region" description="Helical" evidence="6">
    <location>
        <begin position="54"/>
        <end position="74"/>
    </location>
</feature>
<evidence type="ECO:0000256" key="2">
    <source>
        <dbReference type="ARBA" id="ARBA00022475"/>
    </source>
</evidence>
<reference evidence="8 9" key="1">
    <citation type="submission" date="2017-09" db="EMBL/GenBank/DDBJ databases">
        <authorList>
            <person name="Ehlers B."/>
            <person name="Leendertz F.H."/>
        </authorList>
    </citation>
    <scope>NUCLEOTIDE SEQUENCE [LARGE SCALE GENOMIC DNA]</scope>
    <source>
        <strain evidence="8 9">USBA 140</strain>
    </source>
</reference>
<evidence type="ECO:0000256" key="3">
    <source>
        <dbReference type="ARBA" id="ARBA00022692"/>
    </source>
</evidence>
<feature type="transmembrane region" description="Helical" evidence="6">
    <location>
        <begin position="109"/>
        <end position="132"/>
    </location>
</feature>
<feature type="transmembrane region" description="Helical" evidence="6">
    <location>
        <begin position="176"/>
        <end position="198"/>
    </location>
</feature>
<dbReference type="PROSITE" id="PS50850">
    <property type="entry name" value="MFS"/>
    <property type="match status" value="1"/>
</dbReference>
<dbReference type="InterPro" id="IPR036259">
    <property type="entry name" value="MFS_trans_sf"/>
</dbReference>
<dbReference type="InterPro" id="IPR011701">
    <property type="entry name" value="MFS"/>
</dbReference>
<dbReference type="AlphaFoldDB" id="A0A286G947"/>
<feature type="transmembrane region" description="Helical" evidence="6">
    <location>
        <begin position="280"/>
        <end position="298"/>
    </location>
</feature>
<evidence type="ECO:0000256" key="4">
    <source>
        <dbReference type="ARBA" id="ARBA00022989"/>
    </source>
</evidence>
<feature type="transmembrane region" description="Helical" evidence="6">
    <location>
        <begin position="219"/>
        <end position="238"/>
    </location>
</feature>
<evidence type="ECO:0000256" key="5">
    <source>
        <dbReference type="ARBA" id="ARBA00023136"/>
    </source>
</evidence>
<keyword evidence="5 6" id="KW-0472">Membrane</keyword>
<dbReference type="PANTHER" id="PTHR43124:SF3">
    <property type="entry name" value="CHLORAMPHENICOL EFFLUX PUMP RV0191"/>
    <property type="match status" value="1"/>
</dbReference>
<evidence type="ECO:0000313" key="9">
    <source>
        <dbReference type="Proteomes" id="UP000219621"/>
    </source>
</evidence>
<dbReference type="CDD" id="cd17324">
    <property type="entry name" value="MFS_NepI_like"/>
    <property type="match status" value="1"/>
</dbReference>
<dbReference type="OrthoDB" id="9812189at2"/>
<protein>
    <submittedName>
        <fullName evidence="8">Predicted arabinose efflux permease, MFS family</fullName>
    </submittedName>
</protein>
<feature type="transmembrane region" description="Helical" evidence="6">
    <location>
        <begin position="86"/>
        <end position="103"/>
    </location>
</feature>
<keyword evidence="4 6" id="KW-1133">Transmembrane helix</keyword>
<evidence type="ECO:0000313" key="8">
    <source>
        <dbReference type="EMBL" id="SOD91649.1"/>
    </source>
</evidence>
<comment type="subcellular location">
    <subcellularLocation>
        <location evidence="1">Cell membrane</location>
        <topology evidence="1">Multi-pass membrane protein</topology>
    </subcellularLocation>
</comment>
<keyword evidence="9" id="KW-1185">Reference proteome</keyword>
<feature type="transmembrane region" description="Helical" evidence="6">
    <location>
        <begin position="253"/>
        <end position="273"/>
    </location>
</feature>
<dbReference type="Proteomes" id="UP000219621">
    <property type="component" value="Unassembled WGS sequence"/>
</dbReference>
<evidence type="ECO:0000256" key="6">
    <source>
        <dbReference type="SAM" id="Phobius"/>
    </source>
</evidence>
<accession>A0A286G947</accession>
<dbReference type="RefSeq" id="WP_097277828.1">
    <property type="nucleotide sequence ID" value="NZ_OCNJ01000002.1"/>
</dbReference>
<feature type="transmembrane region" description="Helical" evidence="6">
    <location>
        <begin position="144"/>
        <end position="170"/>
    </location>
</feature>
<dbReference type="EMBL" id="OCNJ01000002">
    <property type="protein sequence ID" value="SOD91649.1"/>
    <property type="molecule type" value="Genomic_DNA"/>
</dbReference>
<feature type="transmembrane region" description="Helical" evidence="6">
    <location>
        <begin position="366"/>
        <end position="386"/>
    </location>
</feature>
<sequence>MPSVTSSREPAAGDRLPVLGLLALALATFLTVLTEALPAGLLPPISRDMQVPEAWIGQYVSVYALGTVLSAIPLTAATQGWRRRPLLVLAIAGFAAANSVTALSESYGLTLAARFLAGIFAGLLWALVAGYATRMAPAALRGRAMAIAMVGIPLALTVGIPAGTFVGTLFGWRLAFGLMSGLSLLAMAWLLACVPDFPGSPPERRTTLAAVARRPGVRAVLWVTLTFVLAHTILYTYVAPLLEPFGLAGRLDVVLLVFGLVALAAVWVVGALIDRRLRELTLASAGLFAVAVVVFGLGRTPEAAWAAVVIWGLGWGGAATLLQTASAQAAGEAADVAQAMLVTVWNLAMAAGGVAGGLLLDTQGAGAIPGPTLALVIVALVVAYAAKTAGFAPARSR</sequence>
<dbReference type="PANTHER" id="PTHR43124">
    <property type="entry name" value="PURINE EFFLUX PUMP PBUE"/>
    <property type="match status" value="1"/>
</dbReference>
<gene>
    <name evidence="8" type="ORF">SAMN05421508_10237</name>
</gene>
<organism evidence="8 9">
    <name type="scientific">Caenispirillum bisanense</name>
    <dbReference type="NCBI Taxonomy" id="414052"/>
    <lineage>
        <taxon>Bacteria</taxon>
        <taxon>Pseudomonadati</taxon>
        <taxon>Pseudomonadota</taxon>
        <taxon>Alphaproteobacteria</taxon>
        <taxon>Rhodospirillales</taxon>
        <taxon>Novispirillaceae</taxon>
        <taxon>Caenispirillum</taxon>
    </lineage>
</organism>
<keyword evidence="3 6" id="KW-0812">Transmembrane</keyword>
<name>A0A286G947_9PROT</name>
<dbReference type="SUPFAM" id="SSF103473">
    <property type="entry name" value="MFS general substrate transporter"/>
    <property type="match status" value="1"/>
</dbReference>
<dbReference type="GO" id="GO:0022857">
    <property type="term" value="F:transmembrane transporter activity"/>
    <property type="evidence" value="ECO:0007669"/>
    <property type="project" value="InterPro"/>
</dbReference>
<evidence type="ECO:0000259" key="7">
    <source>
        <dbReference type="PROSITE" id="PS50850"/>
    </source>
</evidence>
<feature type="transmembrane region" description="Helical" evidence="6">
    <location>
        <begin position="304"/>
        <end position="324"/>
    </location>
</feature>
<proteinExistence type="predicted"/>
<feature type="domain" description="Major facilitator superfamily (MFS) profile" evidence="7">
    <location>
        <begin position="20"/>
        <end position="397"/>
    </location>
</feature>
<dbReference type="Pfam" id="PF07690">
    <property type="entry name" value="MFS_1"/>
    <property type="match status" value="1"/>
</dbReference>
<dbReference type="Gene3D" id="1.20.1250.20">
    <property type="entry name" value="MFS general substrate transporter like domains"/>
    <property type="match status" value="1"/>
</dbReference>
<keyword evidence="2" id="KW-1003">Cell membrane</keyword>
<feature type="transmembrane region" description="Helical" evidence="6">
    <location>
        <begin position="336"/>
        <end position="360"/>
    </location>
</feature>
<dbReference type="GO" id="GO:0005886">
    <property type="term" value="C:plasma membrane"/>
    <property type="evidence" value="ECO:0007669"/>
    <property type="project" value="UniProtKB-SubCell"/>
</dbReference>
<dbReference type="InterPro" id="IPR050189">
    <property type="entry name" value="MFS_Efflux_Transporters"/>
</dbReference>
<dbReference type="InterPro" id="IPR020846">
    <property type="entry name" value="MFS_dom"/>
</dbReference>